<dbReference type="EC" id="2.7.1.107" evidence="14"/>
<evidence type="ECO:0000256" key="5">
    <source>
        <dbReference type="ARBA" id="ARBA00022723"/>
    </source>
</evidence>
<dbReference type="GO" id="GO:0005886">
    <property type="term" value="C:plasma membrane"/>
    <property type="evidence" value="ECO:0007669"/>
    <property type="project" value="TreeGrafter"/>
</dbReference>
<sequence length="301" mass="33267">MKVLFIINPAAGKGRALKEAPVIKAVMEKWEKIEYDIAYTERIGHAVDIAKAGCKNGYKIIFAVGGDGTVNEVVNGTANTNTALAILPYGSGNDFFRSLGIKGDTEKIINDTLNGQIKNMDIGIVNGRYFINISSVGFDAEVVLATNKAKKFLSGSIAYIAALITTIFKRKSENIKMLIDEGEVEKKVLLAAVANGRFYGGGMEAAPYAVLDDGLFDICFIENMPKFKMLVLFPQFMKGKHEKFKEVKFYRSKKVYIECDRPLPLNIDGEVYKEKSIRFEIINKGFLLAAPLQEAMSSVMD</sequence>
<dbReference type="GO" id="GO:0004143">
    <property type="term" value="F:ATP-dependent diacylglycerol kinase activity"/>
    <property type="evidence" value="ECO:0007669"/>
    <property type="project" value="UniProtKB-EC"/>
</dbReference>
<evidence type="ECO:0000256" key="9">
    <source>
        <dbReference type="ARBA" id="ARBA00022842"/>
    </source>
</evidence>
<dbReference type="Gene3D" id="2.60.200.40">
    <property type="match status" value="1"/>
</dbReference>
<evidence type="ECO:0000256" key="6">
    <source>
        <dbReference type="ARBA" id="ARBA00022741"/>
    </source>
</evidence>
<evidence type="ECO:0000256" key="4">
    <source>
        <dbReference type="ARBA" id="ARBA00022679"/>
    </source>
</evidence>
<evidence type="ECO:0000313" key="15">
    <source>
        <dbReference type="Proteomes" id="UP000050326"/>
    </source>
</evidence>
<dbReference type="PATRIC" id="fig|36849.3.peg.4290"/>
<dbReference type="GO" id="GO:0046872">
    <property type="term" value="F:metal ion binding"/>
    <property type="evidence" value="ECO:0007669"/>
    <property type="project" value="UniProtKB-KW"/>
</dbReference>
<keyword evidence="4 14" id="KW-0808">Transferase</keyword>
<dbReference type="PANTHER" id="PTHR12358">
    <property type="entry name" value="SPHINGOSINE KINASE"/>
    <property type="match status" value="1"/>
</dbReference>
<evidence type="ECO:0000313" key="14">
    <source>
        <dbReference type="EMBL" id="KPU42274.1"/>
    </source>
</evidence>
<proteinExistence type="inferred from homology"/>
<dbReference type="GO" id="GO:0005524">
    <property type="term" value="F:ATP binding"/>
    <property type="evidence" value="ECO:0007669"/>
    <property type="project" value="UniProtKB-KW"/>
</dbReference>
<comment type="caution">
    <text evidence="14">The sequence shown here is derived from an EMBL/GenBank/DDBJ whole genome shotgun (WGS) entry which is preliminary data.</text>
</comment>
<evidence type="ECO:0000256" key="2">
    <source>
        <dbReference type="ARBA" id="ARBA00005983"/>
    </source>
</evidence>
<dbReference type="SUPFAM" id="SSF111331">
    <property type="entry name" value="NAD kinase/diacylglycerol kinase-like"/>
    <property type="match status" value="1"/>
</dbReference>
<evidence type="ECO:0000256" key="1">
    <source>
        <dbReference type="ARBA" id="ARBA00001946"/>
    </source>
</evidence>
<keyword evidence="3" id="KW-0444">Lipid biosynthesis</keyword>
<evidence type="ECO:0000256" key="11">
    <source>
        <dbReference type="ARBA" id="ARBA00023209"/>
    </source>
</evidence>
<comment type="similarity">
    <text evidence="2">Belongs to the diacylglycerol/lipid kinase family.</text>
</comment>
<feature type="domain" description="DAGKc" evidence="13">
    <location>
        <begin position="1"/>
        <end position="129"/>
    </location>
</feature>
<dbReference type="Pfam" id="PF00781">
    <property type="entry name" value="DAGK_cat"/>
    <property type="match status" value="1"/>
</dbReference>
<dbReference type="Gene3D" id="3.40.50.10330">
    <property type="entry name" value="Probable inorganic polyphosphate/atp-NAD kinase, domain 1"/>
    <property type="match status" value="1"/>
</dbReference>
<dbReference type="RefSeq" id="WP_054877003.1">
    <property type="nucleotide sequence ID" value="NZ_LKET01000068.1"/>
</dbReference>
<keyword evidence="12" id="KW-1208">Phospholipid metabolism</keyword>
<dbReference type="Pfam" id="PF19279">
    <property type="entry name" value="YegS_C"/>
    <property type="match status" value="1"/>
</dbReference>
<dbReference type="InterPro" id="IPR050187">
    <property type="entry name" value="Lipid_Phosphate_FormReg"/>
</dbReference>
<evidence type="ECO:0000259" key="13">
    <source>
        <dbReference type="PROSITE" id="PS50146"/>
    </source>
</evidence>
<dbReference type="InterPro" id="IPR016064">
    <property type="entry name" value="NAD/diacylglycerol_kinase_sf"/>
</dbReference>
<evidence type="ECO:0000256" key="10">
    <source>
        <dbReference type="ARBA" id="ARBA00023098"/>
    </source>
</evidence>
<dbReference type="EMBL" id="LKET01000068">
    <property type="protein sequence ID" value="KPU42274.1"/>
    <property type="molecule type" value="Genomic_DNA"/>
</dbReference>
<dbReference type="InterPro" id="IPR045540">
    <property type="entry name" value="YegS/DAGK_C"/>
</dbReference>
<dbReference type="OrthoDB" id="9786026at2"/>
<dbReference type="PANTHER" id="PTHR12358:SF106">
    <property type="entry name" value="LIPID KINASE YEGS"/>
    <property type="match status" value="1"/>
</dbReference>
<keyword evidence="6" id="KW-0547">Nucleotide-binding</keyword>
<evidence type="ECO:0000256" key="7">
    <source>
        <dbReference type="ARBA" id="ARBA00022777"/>
    </source>
</evidence>
<keyword evidence="7 14" id="KW-0418">Kinase</keyword>
<dbReference type="InterPro" id="IPR005218">
    <property type="entry name" value="Diacylglycerol/lipid_kinase"/>
</dbReference>
<evidence type="ECO:0000256" key="3">
    <source>
        <dbReference type="ARBA" id="ARBA00022516"/>
    </source>
</evidence>
<dbReference type="GO" id="GO:0008654">
    <property type="term" value="P:phospholipid biosynthetic process"/>
    <property type="evidence" value="ECO:0007669"/>
    <property type="project" value="UniProtKB-KW"/>
</dbReference>
<dbReference type="NCBIfam" id="TIGR00147">
    <property type="entry name" value="YegS/Rv2252/BmrU family lipid kinase"/>
    <property type="match status" value="1"/>
</dbReference>
<gene>
    <name evidence="14" type="primary">dagK_2</name>
    <name evidence="14" type="ORF">OXPF_40590</name>
</gene>
<protein>
    <submittedName>
        <fullName evidence="14">Diacylglycerol kinase</fullName>
        <ecNumber evidence="14">2.7.1.107</ecNumber>
    </submittedName>
</protein>
<keyword evidence="11" id="KW-0594">Phospholipid biosynthesis</keyword>
<dbReference type="STRING" id="36849.OXPF_40590"/>
<dbReference type="InterPro" id="IPR017438">
    <property type="entry name" value="ATP-NAD_kinase_N"/>
</dbReference>
<comment type="cofactor">
    <cofactor evidence="1">
        <name>Mg(2+)</name>
        <dbReference type="ChEBI" id="CHEBI:18420"/>
    </cofactor>
</comment>
<dbReference type="SMART" id="SM00046">
    <property type="entry name" value="DAGKc"/>
    <property type="match status" value="1"/>
</dbReference>
<dbReference type="Proteomes" id="UP000050326">
    <property type="component" value="Unassembled WGS sequence"/>
</dbReference>
<keyword evidence="9" id="KW-0460">Magnesium</keyword>
<keyword evidence="5" id="KW-0479">Metal-binding</keyword>
<dbReference type="PROSITE" id="PS50146">
    <property type="entry name" value="DAGK"/>
    <property type="match status" value="1"/>
</dbReference>
<name>A0A0P8Y743_9CLOT</name>
<evidence type="ECO:0000256" key="8">
    <source>
        <dbReference type="ARBA" id="ARBA00022840"/>
    </source>
</evidence>
<accession>A0A0P8Y743</accession>
<keyword evidence="10" id="KW-0443">Lipid metabolism</keyword>
<evidence type="ECO:0000256" key="12">
    <source>
        <dbReference type="ARBA" id="ARBA00023264"/>
    </source>
</evidence>
<keyword evidence="15" id="KW-1185">Reference proteome</keyword>
<organism evidence="14 15">
    <name type="scientific">Oxobacter pfennigii</name>
    <dbReference type="NCBI Taxonomy" id="36849"/>
    <lineage>
        <taxon>Bacteria</taxon>
        <taxon>Bacillati</taxon>
        <taxon>Bacillota</taxon>
        <taxon>Clostridia</taxon>
        <taxon>Eubacteriales</taxon>
        <taxon>Clostridiaceae</taxon>
        <taxon>Oxobacter</taxon>
    </lineage>
</organism>
<keyword evidence="8" id="KW-0067">ATP-binding</keyword>
<dbReference type="InterPro" id="IPR001206">
    <property type="entry name" value="Diacylglycerol_kinase_cat_dom"/>
</dbReference>
<dbReference type="AlphaFoldDB" id="A0A0P8Y743"/>
<reference evidence="14 15" key="1">
    <citation type="submission" date="2015-09" db="EMBL/GenBank/DDBJ databases">
        <title>Genome sequence of Oxobacter pfennigii DSM 3222.</title>
        <authorList>
            <person name="Poehlein A."/>
            <person name="Bengelsdorf F.R."/>
            <person name="Schiel-Bengelsdorf B."/>
            <person name="Duerre P."/>
            <person name="Daniel R."/>
        </authorList>
    </citation>
    <scope>NUCLEOTIDE SEQUENCE [LARGE SCALE GENOMIC DNA]</scope>
    <source>
        <strain evidence="14 15">DSM 3222</strain>
    </source>
</reference>